<dbReference type="Proteomes" id="UP001550853">
    <property type="component" value="Unassembled WGS sequence"/>
</dbReference>
<feature type="compositionally biased region" description="Low complexity" evidence="1">
    <location>
        <begin position="559"/>
        <end position="571"/>
    </location>
</feature>
<accession>A0ABV2Z2C3</accession>
<organism evidence="2 3">
    <name type="scientific">Streptomyces catenulae</name>
    <dbReference type="NCBI Taxonomy" id="66875"/>
    <lineage>
        <taxon>Bacteria</taxon>
        <taxon>Bacillati</taxon>
        <taxon>Actinomycetota</taxon>
        <taxon>Actinomycetes</taxon>
        <taxon>Kitasatosporales</taxon>
        <taxon>Streptomycetaceae</taxon>
        <taxon>Streptomyces</taxon>
    </lineage>
</organism>
<dbReference type="RefSeq" id="WP_030288206.1">
    <property type="nucleotide sequence ID" value="NZ_JBEZVI010000012.1"/>
</dbReference>
<feature type="compositionally biased region" description="Basic and acidic residues" evidence="1">
    <location>
        <begin position="1"/>
        <end position="13"/>
    </location>
</feature>
<dbReference type="Pfam" id="PF13830">
    <property type="entry name" value="DUF4192"/>
    <property type="match status" value="1"/>
</dbReference>
<proteinExistence type="predicted"/>
<keyword evidence="3" id="KW-1185">Reference proteome</keyword>
<gene>
    <name evidence="2" type="ORF">AB0E61_16910</name>
</gene>
<feature type="compositionally biased region" description="Low complexity" evidence="1">
    <location>
        <begin position="24"/>
        <end position="39"/>
    </location>
</feature>
<evidence type="ECO:0000256" key="1">
    <source>
        <dbReference type="SAM" id="MobiDB-lite"/>
    </source>
</evidence>
<protein>
    <submittedName>
        <fullName evidence="2">DUF4192 domain-containing protein</fullName>
    </submittedName>
</protein>
<sequence>MNQHSERPHDPNRTGKPHPRAGTSAASGRPDDPPAAAARPPAPTIPAPRSPLSTPSQEPAASPRKPVHPDATCATGPGAPAPTERPEAPRPGEPGHTDLSLPANLYLPAGPVAEDPDPDPDPNASGPAATTAPGAAASGGNHTTAHDDPDSEAEQQVTLRDAADLADALPYLMGFYPDDSIVLVGLHGPHGRFGARVRLGIPADPEQWPDVADQLASCLITTADDRGVRPAGMLVFLCQEPRNGERGQDVTQRLRPLAQRLRTACGALDVPVLEALCLSNNRYWSYCCPSYRCCPADGKPMVMPGTSVMAAAAAYAGMQVRGSLKEMEARLTPRTGPRAAEQVKALDTAVGRFLPRMLRANGARTVRQDTLDRAAAMIHRFREDTPTGSNRARDACDDALLTDTEAAELILGLQDRLTRDRAAEWLEGPSAAAALRLWRALARRCAGAYLEHSVAPLTLAGWVAWSTDDQPSARVALSRALGIDPDYVFAQLLHRGINEGLDPEPLRRCLRSEREEREAAAARTGGGSRDAAAATRTAPAPETGPATARTPRSRRAPTDRPTTPRGSSGPPGTRPEARRARRVGDRSRR</sequence>
<feature type="region of interest" description="Disordered" evidence="1">
    <location>
        <begin position="1"/>
        <end position="157"/>
    </location>
</feature>
<dbReference type="EMBL" id="JBEZVI010000012">
    <property type="protein sequence ID" value="MEU3711766.1"/>
    <property type="molecule type" value="Genomic_DNA"/>
</dbReference>
<name>A0ABV2Z2C3_9ACTN</name>
<evidence type="ECO:0000313" key="2">
    <source>
        <dbReference type="EMBL" id="MEU3711766.1"/>
    </source>
</evidence>
<feature type="compositionally biased region" description="Pro residues" evidence="1">
    <location>
        <begin position="40"/>
        <end position="49"/>
    </location>
</feature>
<feature type="compositionally biased region" description="Basic and acidic residues" evidence="1">
    <location>
        <begin position="575"/>
        <end position="589"/>
    </location>
</feature>
<dbReference type="InterPro" id="IPR025447">
    <property type="entry name" value="DUF4192"/>
</dbReference>
<feature type="compositionally biased region" description="Basic and acidic residues" evidence="1">
    <location>
        <begin position="84"/>
        <end position="96"/>
    </location>
</feature>
<comment type="caution">
    <text evidence="2">The sequence shown here is derived from an EMBL/GenBank/DDBJ whole genome shotgun (WGS) entry which is preliminary data.</text>
</comment>
<feature type="region of interest" description="Disordered" evidence="1">
    <location>
        <begin position="513"/>
        <end position="589"/>
    </location>
</feature>
<feature type="compositionally biased region" description="Low complexity" evidence="1">
    <location>
        <begin position="529"/>
        <end position="550"/>
    </location>
</feature>
<feature type="compositionally biased region" description="Low complexity" evidence="1">
    <location>
        <begin position="122"/>
        <end position="140"/>
    </location>
</feature>
<evidence type="ECO:0000313" key="3">
    <source>
        <dbReference type="Proteomes" id="UP001550853"/>
    </source>
</evidence>
<reference evidence="2 3" key="1">
    <citation type="submission" date="2024-06" db="EMBL/GenBank/DDBJ databases">
        <title>The Natural Products Discovery Center: Release of the First 8490 Sequenced Strains for Exploring Actinobacteria Biosynthetic Diversity.</title>
        <authorList>
            <person name="Kalkreuter E."/>
            <person name="Kautsar S.A."/>
            <person name="Yang D."/>
            <person name="Bader C.D."/>
            <person name="Teijaro C.N."/>
            <person name="Fluegel L."/>
            <person name="Davis C.M."/>
            <person name="Simpson J.R."/>
            <person name="Lauterbach L."/>
            <person name="Steele A.D."/>
            <person name="Gui C."/>
            <person name="Meng S."/>
            <person name="Li G."/>
            <person name="Viehrig K."/>
            <person name="Ye F."/>
            <person name="Su P."/>
            <person name="Kiefer A.F."/>
            <person name="Nichols A."/>
            <person name="Cepeda A.J."/>
            <person name="Yan W."/>
            <person name="Fan B."/>
            <person name="Jiang Y."/>
            <person name="Adhikari A."/>
            <person name="Zheng C.-J."/>
            <person name="Schuster L."/>
            <person name="Cowan T.M."/>
            <person name="Smanski M.J."/>
            <person name="Chevrette M.G."/>
            <person name="De Carvalho L.P.S."/>
            <person name="Shen B."/>
        </authorList>
    </citation>
    <scope>NUCLEOTIDE SEQUENCE [LARGE SCALE GENOMIC DNA]</scope>
    <source>
        <strain evidence="2 3">NPDC033039</strain>
    </source>
</reference>